<dbReference type="Pfam" id="PF07005">
    <property type="entry name" value="SBD_N"/>
    <property type="match status" value="1"/>
</dbReference>
<dbReference type="EMBL" id="SSNT01000029">
    <property type="protein sequence ID" value="THF75207.1"/>
    <property type="molecule type" value="Genomic_DNA"/>
</dbReference>
<dbReference type="OrthoDB" id="9778478at2"/>
<evidence type="ECO:0000259" key="8">
    <source>
        <dbReference type="Pfam" id="PF17042"/>
    </source>
</evidence>
<dbReference type="GO" id="GO:0005524">
    <property type="term" value="F:ATP binding"/>
    <property type="evidence" value="ECO:0007669"/>
    <property type="project" value="UniProtKB-KW"/>
</dbReference>
<evidence type="ECO:0000259" key="7">
    <source>
        <dbReference type="Pfam" id="PF07005"/>
    </source>
</evidence>
<dbReference type="Gene3D" id="3.40.50.10840">
    <property type="entry name" value="Putative sugar-binding, N-terminal domain"/>
    <property type="match status" value="1"/>
</dbReference>
<evidence type="ECO:0000256" key="1">
    <source>
        <dbReference type="ARBA" id="ARBA00005715"/>
    </source>
</evidence>
<comment type="similarity">
    <text evidence="1">Belongs to the four-carbon acid sugar kinase family.</text>
</comment>
<sequence length="437" mass="48072">MIKTIGVVADDTTGANDIGVMFRKNQYSVKIASYDEVNNFEVDSNVMIIDTDSRLDSPDLSYEKVYKATKALQKMDCSLYFNKTCSVFRGNIGKEFDAMLDALGEEFAVISLAFPKNGRQTKNAIHTVYGKLLENSEFYHDPVHPMNQSNLVNILQGQTNRKVTFVDLETVRQGATVLRKAIEEKRKDFNYCIIDSESQADLTIVAEAVHDYKVLAGSSAIAEELPKFMQVQPINHSLTNLDITDDLGVLVVSGSLTPQTKAQTNTLISSGVPCVVLDSRNVFSPADCEKEVRRVFEEAQLLLRQGKDILIMANNREEVVLETKEMGLKRKIDPLTISKMVSAMLADVTGQIANATGLKRLIVAGGDTSGTVSRKLGIKGNYVLSEIETGLPSGLAVGRHMLIVLKSGSFGKPDFLVRAIAHLKELSIKKGTFVEKI</sequence>
<keyword evidence="3" id="KW-0547">Nucleotide-binding</keyword>
<evidence type="ECO:0000256" key="2">
    <source>
        <dbReference type="ARBA" id="ARBA00022679"/>
    </source>
</evidence>
<dbReference type="InterPro" id="IPR042213">
    <property type="entry name" value="NBD_C_sf"/>
</dbReference>
<evidence type="ECO:0000313" key="9">
    <source>
        <dbReference type="EMBL" id="THF75207.1"/>
    </source>
</evidence>
<accession>A0A4S4BKF8</accession>
<keyword evidence="2" id="KW-0808">Transferase</keyword>
<dbReference type="InterPro" id="IPR010737">
    <property type="entry name" value="4-carb_acid_sugar_kinase_N"/>
</dbReference>
<keyword evidence="6" id="KW-0119">Carbohydrate metabolism</keyword>
<keyword evidence="10" id="KW-1185">Reference proteome</keyword>
<gene>
    <name evidence="9" type="ORF">E6W99_24260</name>
</gene>
<dbReference type="InterPro" id="IPR037051">
    <property type="entry name" value="4-carb_acid_sugar_kinase_N_sf"/>
</dbReference>
<evidence type="ECO:0000256" key="6">
    <source>
        <dbReference type="ARBA" id="ARBA00023277"/>
    </source>
</evidence>
<evidence type="ECO:0000256" key="3">
    <source>
        <dbReference type="ARBA" id="ARBA00022741"/>
    </source>
</evidence>
<organism evidence="9 10">
    <name type="scientific">Metabacillus sediminilitoris</name>
    <dbReference type="NCBI Taxonomy" id="2567941"/>
    <lineage>
        <taxon>Bacteria</taxon>
        <taxon>Bacillati</taxon>
        <taxon>Bacillota</taxon>
        <taxon>Bacilli</taxon>
        <taxon>Bacillales</taxon>
        <taxon>Bacillaceae</taxon>
        <taxon>Metabacillus</taxon>
    </lineage>
</organism>
<dbReference type="Proteomes" id="UP000310334">
    <property type="component" value="Unassembled WGS sequence"/>
</dbReference>
<dbReference type="AlphaFoldDB" id="A0A4S4BKF8"/>
<reference evidence="9 10" key="1">
    <citation type="submission" date="2019-04" db="EMBL/GenBank/DDBJ databases">
        <title>Bacillus sediminilitoris sp. nov., isolated from a tidal flat sediment on the East China Sea.</title>
        <authorList>
            <person name="Wei Y."/>
            <person name="Mao H."/>
            <person name="Fang J."/>
        </authorList>
    </citation>
    <scope>NUCLEOTIDE SEQUENCE [LARGE SCALE GENOMIC DNA]</scope>
    <source>
        <strain evidence="9 10">DSL-17</strain>
    </source>
</reference>
<name>A0A4S4BKF8_9BACI</name>
<keyword evidence="4 9" id="KW-0418">Kinase</keyword>
<dbReference type="Pfam" id="PF17042">
    <property type="entry name" value="NBD_C"/>
    <property type="match status" value="1"/>
</dbReference>
<protein>
    <submittedName>
        <fullName evidence="9">Four-carbon acid sugar kinase family protein</fullName>
    </submittedName>
</protein>
<feature type="domain" description="Four-carbon acid sugar kinase nucleotide binding" evidence="8">
    <location>
        <begin position="250"/>
        <end position="416"/>
    </location>
</feature>
<dbReference type="GO" id="GO:0016301">
    <property type="term" value="F:kinase activity"/>
    <property type="evidence" value="ECO:0007669"/>
    <property type="project" value="UniProtKB-KW"/>
</dbReference>
<comment type="caution">
    <text evidence="9">The sequence shown here is derived from an EMBL/GenBank/DDBJ whole genome shotgun (WGS) entry which is preliminary data.</text>
</comment>
<proteinExistence type="inferred from homology"/>
<dbReference type="SUPFAM" id="SSF142764">
    <property type="entry name" value="YgbK-like"/>
    <property type="match status" value="1"/>
</dbReference>
<dbReference type="Gene3D" id="3.40.980.20">
    <property type="entry name" value="Four-carbon acid sugar kinase, nucleotide binding domain"/>
    <property type="match status" value="1"/>
</dbReference>
<keyword evidence="5" id="KW-0067">ATP-binding</keyword>
<dbReference type="InterPro" id="IPR031475">
    <property type="entry name" value="NBD_C"/>
</dbReference>
<feature type="domain" description="Four-carbon acid sugar kinase N-terminal" evidence="7">
    <location>
        <begin position="5"/>
        <end position="225"/>
    </location>
</feature>
<dbReference type="RefSeq" id="WP_136358690.1">
    <property type="nucleotide sequence ID" value="NZ_CP046266.1"/>
</dbReference>
<evidence type="ECO:0000313" key="10">
    <source>
        <dbReference type="Proteomes" id="UP000310334"/>
    </source>
</evidence>
<evidence type="ECO:0000256" key="4">
    <source>
        <dbReference type="ARBA" id="ARBA00022777"/>
    </source>
</evidence>
<evidence type="ECO:0000256" key="5">
    <source>
        <dbReference type="ARBA" id="ARBA00022840"/>
    </source>
</evidence>